<feature type="transmembrane region" description="Helical" evidence="1">
    <location>
        <begin position="33"/>
        <end position="49"/>
    </location>
</feature>
<accession>A0A081LC51</accession>
<dbReference type="eggNOG" id="ENOG50331FV">
    <property type="taxonomic scope" value="Bacteria"/>
</dbReference>
<dbReference type="EMBL" id="JOTP01000007">
    <property type="protein sequence ID" value="KEP26827.1"/>
    <property type="molecule type" value="Genomic_DNA"/>
</dbReference>
<organism evidence="2 3">
    <name type="scientific">Bacillus zhangzhouensis</name>
    <dbReference type="NCBI Taxonomy" id="1178540"/>
    <lineage>
        <taxon>Bacteria</taxon>
        <taxon>Bacillati</taxon>
        <taxon>Bacillota</taxon>
        <taxon>Bacilli</taxon>
        <taxon>Bacillales</taxon>
        <taxon>Bacillaceae</taxon>
        <taxon>Bacillus</taxon>
    </lineage>
</organism>
<sequence>MSISRIMKWITGIFEACLAIPVIGGLFVISNGYSPLMVMLILHIITLVLSKRDQGPMIGSIIGIVTSCLAWIPILGFILHIITALALIITALVPDEKTRQNTSY</sequence>
<protein>
    <submittedName>
        <fullName evidence="2">Membrane protein</fullName>
    </submittedName>
</protein>
<keyword evidence="3" id="KW-1185">Reference proteome</keyword>
<keyword evidence="1" id="KW-0472">Membrane</keyword>
<evidence type="ECO:0000313" key="2">
    <source>
        <dbReference type="EMBL" id="KEP26827.1"/>
    </source>
</evidence>
<feature type="transmembrane region" description="Helical" evidence="1">
    <location>
        <begin position="61"/>
        <end position="94"/>
    </location>
</feature>
<dbReference type="OrthoDB" id="1925744at2"/>
<keyword evidence="1" id="KW-1133">Transmembrane helix</keyword>
<keyword evidence="1" id="KW-0812">Transmembrane</keyword>
<proteinExistence type="predicted"/>
<gene>
    <name evidence="2" type="ORF">BA70_18255</name>
</gene>
<feature type="transmembrane region" description="Helical" evidence="1">
    <location>
        <begin position="9"/>
        <end position="27"/>
    </location>
</feature>
<dbReference type="GeneID" id="5619548"/>
<dbReference type="AlphaFoldDB" id="A0A081LC51"/>
<dbReference type="Proteomes" id="UP000028091">
    <property type="component" value="Unassembled WGS sequence"/>
</dbReference>
<comment type="caution">
    <text evidence="2">The sequence shown here is derived from an EMBL/GenBank/DDBJ whole genome shotgun (WGS) entry which is preliminary data.</text>
</comment>
<evidence type="ECO:0000256" key="1">
    <source>
        <dbReference type="SAM" id="Phobius"/>
    </source>
</evidence>
<dbReference type="RefSeq" id="WP_012008865.1">
    <property type="nucleotide sequence ID" value="NZ_JOTP01000007.1"/>
</dbReference>
<evidence type="ECO:0000313" key="3">
    <source>
        <dbReference type="Proteomes" id="UP000028091"/>
    </source>
</evidence>
<name>A0A081LC51_9BACI</name>
<reference evidence="2 3" key="1">
    <citation type="submission" date="2012-09" db="EMBL/GenBank/DDBJ databases">
        <title>Genome Sequence of Bacillus sp. DW5-4.</title>
        <authorList>
            <person name="Lai Q."/>
            <person name="Liu Y."/>
            <person name="Shao Z."/>
        </authorList>
    </citation>
    <scope>NUCLEOTIDE SEQUENCE [LARGE SCALE GENOMIC DNA]</scope>
    <source>
        <strain evidence="2 3">DW5-4</strain>
    </source>
</reference>